<sequence>MSGTFLGYVFNKTLSKSIPVYIAESGPGFKRLTGPIDTQITIFNMSHGSDGDPNAHYSVKGEDAGGSKVKGGHVQKDEFKHTMSSHPAFFCVIVMLISVNREPIRPLFCDIES</sequence>
<dbReference type="AlphaFoldDB" id="A0A2B7X8T1"/>
<comment type="caution">
    <text evidence="1">The sequence shown here is derived from an EMBL/GenBank/DDBJ whole genome shotgun (WGS) entry which is preliminary data.</text>
</comment>
<keyword evidence="2" id="KW-1185">Reference proteome</keyword>
<accession>A0A2B7X8T1</accession>
<name>A0A2B7X8T1_9EURO</name>
<dbReference type="OrthoDB" id="4539655at2759"/>
<organism evidence="1 2">
    <name type="scientific">Helicocarpus griseus UAMH5409</name>
    <dbReference type="NCBI Taxonomy" id="1447875"/>
    <lineage>
        <taxon>Eukaryota</taxon>
        <taxon>Fungi</taxon>
        <taxon>Dikarya</taxon>
        <taxon>Ascomycota</taxon>
        <taxon>Pezizomycotina</taxon>
        <taxon>Eurotiomycetes</taxon>
        <taxon>Eurotiomycetidae</taxon>
        <taxon>Onygenales</taxon>
        <taxon>Ajellomycetaceae</taxon>
        <taxon>Helicocarpus</taxon>
    </lineage>
</organism>
<evidence type="ECO:0000313" key="1">
    <source>
        <dbReference type="EMBL" id="PGH05476.1"/>
    </source>
</evidence>
<gene>
    <name evidence="1" type="ORF">AJ79_06783</name>
</gene>
<proteinExistence type="predicted"/>
<reference evidence="1 2" key="1">
    <citation type="submission" date="2017-10" db="EMBL/GenBank/DDBJ databases">
        <title>Comparative genomics in systemic dimorphic fungi from Ajellomycetaceae.</title>
        <authorList>
            <person name="Munoz J.F."/>
            <person name="Mcewen J.G."/>
            <person name="Clay O.K."/>
            <person name="Cuomo C.A."/>
        </authorList>
    </citation>
    <scope>NUCLEOTIDE SEQUENCE [LARGE SCALE GENOMIC DNA]</scope>
    <source>
        <strain evidence="1 2">UAMH5409</strain>
    </source>
</reference>
<dbReference type="EMBL" id="PDNB01000125">
    <property type="protein sequence ID" value="PGH05476.1"/>
    <property type="molecule type" value="Genomic_DNA"/>
</dbReference>
<evidence type="ECO:0000313" key="2">
    <source>
        <dbReference type="Proteomes" id="UP000223968"/>
    </source>
</evidence>
<protein>
    <submittedName>
        <fullName evidence="1">Uncharacterized protein</fullName>
    </submittedName>
</protein>
<dbReference type="Proteomes" id="UP000223968">
    <property type="component" value="Unassembled WGS sequence"/>
</dbReference>